<proteinExistence type="predicted"/>
<organism evidence="1 2">
    <name type="scientific">Candidatus Thermofonsia Clade 3 bacterium</name>
    <dbReference type="NCBI Taxonomy" id="2364212"/>
    <lineage>
        <taxon>Bacteria</taxon>
        <taxon>Bacillati</taxon>
        <taxon>Chloroflexota</taxon>
        <taxon>Candidatus Thermofontia</taxon>
        <taxon>Candidatus Thermofonsia Clade 3</taxon>
    </lineage>
</organism>
<sequence>MSARNGEIDRALKQEAQNETLEPMTLSLFGQWIGNAEVFAGDGRFVGNGMDMRRVQRVDDCRTRVDVAFIGPFKVSGHYFIRDCGDHRIYEGPVNVGYAETLCEGVVDAHAYWPALGLSQRFLLAVLPDGDTQASLALMSRGDQLVYVVVGQNRRVVGEAGLPELVCGTSLDLADDPTAGRSVMLLHRRGVWQGELVTLDAQRRLIGRVAYCESFSADGRVAMTGGYFDPAHREFCLKTNGWQAWTMPDGEVAGSCGLAGGRASHGYFHHLPVQLRAWRREVVTLDGTRKVLLRHWYRGGERIGSEFGVLAFNPGG</sequence>
<name>A0A2M8QEI1_9CHLR</name>
<evidence type="ECO:0000313" key="1">
    <source>
        <dbReference type="EMBL" id="PJF48211.1"/>
    </source>
</evidence>
<dbReference type="EMBL" id="PGTN01000021">
    <property type="protein sequence ID" value="PJF48211.1"/>
    <property type="molecule type" value="Genomic_DNA"/>
</dbReference>
<evidence type="ECO:0000313" key="2">
    <source>
        <dbReference type="Proteomes" id="UP000230790"/>
    </source>
</evidence>
<gene>
    <name evidence="1" type="ORF">CUN48_04815</name>
</gene>
<dbReference type="Proteomes" id="UP000230790">
    <property type="component" value="Unassembled WGS sequence"/>
</dbReference>
<dbReference type="AlphaFoldDB" id="A0A2M8QEI1"/>
<accession>A0A2M8QEI1</accession>
<reference evidence="1 2" key="1">
    <citation type="submission" date="2017-11" db="EMBL/GenBank/DDBJ databases">
        <title>Evolution of Phototrophy in the Chloroflexi Phylum Driven by Horizontal Gene Transfer.</title>
        <authorList>
            <person name="Ward L.M."/>
            <person name="Hemp J."/>
            <person name="Shih P.M."/>
            <person name="Mcglynn S.E."/>
            <person name="Fischer W."/>
        </authorList>
    </citation>
    <scope>NUCLEOTIDE SEQUENCE [LARGE SCALE GENOMIC DNA]</scope>
    <source>
        <strain evidence="1">JP3_7</strain>
    </source>
</reference>
<comment type="caution">
    <text evidence="1">The sequence shown here is derived from an EMBL/GenBank/DDBJ whole genome shotgun (WGS) entry which is preliminary data.</text>
</comment>
<protein>
    <submittedName>
        <fullName evidence="1">Uncharacterized protein</fullName>
    </submittedName>
</protein>